<name>A0A9P1BSE8_9DINO</name>
<feature type="region of interest" description="Disordered" evidence="1">
    <location>
        <begin position="835"/>
        <end position="1034"/>
    </location>
</feature>
<organism evidence="2">
    <name type="scientific">Cladocopium goreaui</name>
    <dbReference type="NCBI Taxonomy" id="2562237"/>
    <lineage>
        <taxon>Eukaryota</taxon>
        <taxon>Sar</taxon>
        <taxon>Alveolata</taxon>
        <taxon>Dinophyceae</taxon>
        <taxon>Suessiales</taxon>
        <taxon>Symbiodiniaceae</taxon>
        <taxon>Cladocopium</taxon>
    </lineage>
</organism>
<feature type="compositionally biased region" description="Low complexity" evidence="1">
    <location>
        <begin position="946"/>
        <end position="960"/>
    </location>
</feature>
<feature type="compositionally biased region" description="Basic and acidic residues" evidence="1">
    <location>
        <begin position="688"/>
        <end position="712"/>
    </location>
</feature>
<protein>
    <submittedName>
        <fullName evidence="2">Uncharacterized protein</fullName>
    </submittedName>
</protein>
<feature type="compositionally biased region" description="Low complexity" evidence="1">
    <location>
        <begin position="914"/>
        <end position="930"/>
    </location>
</feature>
<dbReference type="EMBL" id="CAMXCT020000424">
    <property type="protein sequence ID" value="CAL1131991.1"/>
    <property type="molecule type" value="Genomic_DNA"/>
</dbReference>
<gene>
    <name evidence="2" type="ORF">C1SCF055_LOCUS6653</name>
</gene>
<feature type="region of interest" description="Disordered" evidence="1">
    <location>
        <begin position="779"/>
        <end position="812"/>
    </location>
</feature>
<dbReference type="EMBL" id="CAMXCT010000424">
    <property type="protein sequence ID" value="CAI3978616.1"/>
    <property type="molecule type" value="Genomic_DNA"/>
</dbReference>
<feature type="region of interest" description="Disordered" evidence="1">
    <location>
        <begin position="541"/>
        <end position="562"/>
    </location>
</feature>
<dbReference type="AlphaFoldDB" id="A0A9P1BSE8"/>
<keyword evidence="4" id="KW-1185">Reference proteome</keyword>
<evidence type="ECO:0000313" key="2">
    <source>
        <dbReference type="EMBL" id="CAI3978616.1"/>
    </source>
</evidence>
<comment type="caution">
    <text evidence="2">The sequence shown here is derived from an EMBL/GenBank/DDBJ whole genome shotgun (WGS) entry which is preliminary data.</text>
</comment>
<feature type="compositionally biased region" description="Basic and acidic residues" evidence="1">
    <location>
        <begin position="878"/>
        <end position="900"/>
    </location>
</feature>
<reference evidence="2" key="1">
    <citation type="submission" date="2022-10" db="EMBL/GenBank/DDBJ databases">
        <authorList>
            <person name="Chen Y."/>
            <person name="Dougan E. K."/>
            <person name="Chan C."/>
            <person name="Rhodes N."/>
            <person name="Thang M."/>
        </authorList>
    </citation>
    <scope>NUCLEOTIDE SEQUENCE</scope>
</reference>
<evidence type="ECO:0000313" key="3">
    <source>
        <dbReference type="EMBL" id="CAL4765928.1"/>
    </source>
</evidence>
<evidence type="ECO:0000256" key="1">
    <source>
        <dbReference type="SAM" id="MobiDB-lite"/>
    </source>
</evidence>
<proteinExistence type="predicted"/>
<feature type="compositionally biased region" description="Low complexity" evidence="1">
    <location>
        <begin position="994"/>
        <end position="1018"/>
    </location>
</feature>
<feature type="compositionally biased region" description="Basic and acidic residues" evidence="1">
    <location>
        <begin position="854"/>
        <end position="870"/>
    </location>
</feature>
<feature type="compositionally biased region" description="Polar residues" evidence="1">
    <location>
        <begin position="547"/>
        <end position="558"/>
    </location>
</feature>
<accession>A0A9P1BSE8</accession>
<feature type="region of interest" description="Disordered" evidence="1">
    <location>
        <begin position="658"/>
        <end position="731"/>
    </location>
</feature>
<feature type="region of interest" description="Disordered" evidence="1">
    <location>
        <begin position="398"/>
        <end position="497"/>
    </location>
</feature>
<feature type="compositionally biased region" description="Low complexity" evidence="1">
    <location>
        <begin position="471"/>
        <end position="493"/>
    </location>
</feature>
<evidence type="ECO:0000313" key="4">
    <source>
        <dbReference type="Proteomes" id="UP001152797"/>
    </source>
</evidence>
<reference evidence="3 4" key="2">
    <citation type="submission" date="2024-05" db="EMBL/GenBank/DDBJ databases">
        <authorList>
            <person name="Chen Y."/>
            <person name="Shah S."/>
            <person name="Dougan E. K."/>
            <person name="Thang M."/>
            <person name="Chan C."/>
        </authorList>
    </citation>
    <scope>NUCLEOTIDE SEQUENCE [LARGE SCALE GENOMIC DNA]</scope>
</reference>
<dbReference type="EMBL" id="CAMXCT030000424">
    <property type="protein sequence ID" value="CAL4765928.1"/>
    <property type="molecule type" value="Genomic_DNA"/>
</dbReference>
<dbReference type="Proteomes" id="UP001152797">
    <property type="component" value="Unassembled WGS sequence"/>
</dbReference>
<feature type="compositionally biased region" description="Basic and acidic residues" evidence="1">
    <location>
        <begin position="789"/>
        <end position="801"/>
    </location>
</feature>
<feature type="compositionally biased region" description="Basic residues" evidence="1">
    <location>
        <begin position="838"/>
        <end position="851"/>
    </location>
</feature>
<sequence length="1060" mass="113909">MLNSYPEAPVCIGSVFVGTTHMLNEDHSRQIVVNKLFVNPLGYGGLDASGRFSFLSIQMNSDYRSCCLFLTVAIWNELTVTPLASALHRADAVVGYLVNSLGLRHPSEPTLAVITALVACRSDENLMQLQSLLATVKSVMRTMVSRARISGVPLPAGQYVETLPNQVAQLPVAVQEAVAPSGFAAIPACVDLDKILQKARAIPLRSTHRDVQLQRQLQQGSAAMFGIGGFHGLQMFQTAQMAQAAMVMAQGLATQNNVHPQDPELKNLQIFGNRAAAAPTGAASVRMLMDRATAPAVASVASSSISAVGAAAPAAPAEAMERVEEPARAVSVAVPASVEPGPWEHAKEVSLVPAAADGGDLQGAAEPTGQVDVPQRVSEAMDRLAQSYYGKGVQEAAAAEKEEGVIKRPAAAKGRPRKRPAAATSSLGSVSEETKAEEVAVGAEKGAMKRPAANNRVPAKMSQRGADGSNKKPAAASKKAAASPAASRGAAKGLVTRKQQLKWRPTLLAAALAAGLSEDGTVRLATNDKSVTLQSPTLAALYAPEEGSNTEAQSTQPKTEGMVGNAAPSLLATEPWRGRALAAAEALVTQFDERSDINMEDCPIYDELKNIQMNVATEEGIDAERVSDILHAGQVFQRALSEDKQELCLRTSCQMVMSSSSRSRSTKRSPERRKSPPAAPESAVAAPEPERKETDAAAEKKESKQRPMEKRAKGSGAVAHRRKKGDPGTWTCSECQRVIQDDPIAKQQHWDSVFCRATRLYKQHGGDWWHWRAKVEKEDRGQGGWTLHENPKHRGRERPPEPKVPPRGHNSKAWEREAYYDWDYVCWRTDRERSSVRGSHRSRSRDRRRGRSCTVDERHRRHREHGERARSSGRNRARSREPRDEARKPKSRKAEYKEVVEEVPLGARGKIGTARSAAAPAAAKDVAQTAKEQKEKEAEREEDAGSSEYSYTYESSSRSEGAGRETGQKEATVTAPAKVSAKAGVGKTGEVAKASAPAASLVPVPGSSASAPATTLSPRQSAPNHHPGTGAASARLSDLYSTLLRTAMEVVHDKESQKGK</sequence>
<feature type="non-terminal residue" evidence="2">
    <location>
        <position position="1"/>
    </location>
</feature>